<dbReference type="InterPro" id="IPR001005">
    <property type="entry name" value="SANT/Myb"/>
</dbReference>
<dbReference type="EMBL" id="LGTZ01000599">
    <property type="protein sequence ID" value="OJD24267.1"/>
    <property type="molecule type" value="Genomic_DNA"/>
</dbReference>
<dbReference type="AlphaFoldDB" id="A0A1J9QVK7"/>
<evidence type="ECO:0008006" key="4">
    <source>
        <dbReference type="Google" id="ProtNLM"/>
    </source>
</evidence>
<protein>
    <recommendedName>
        <fullName evidence="4">Myb-like domain-containing protein</fullName>
    </recommendedName>
</protein>
<evidence type="ECO:0000313" key="2">
    <source>
        <dbReference type="EMBL" id="OJD24267.1"/>
    </source>
</evidence>
<feature type="compositionally biased region" description="Basic and acidic residues" evidence="1">
    <location>
        <begin position="312"/>
        <end position="321"/>
    </location>
</feature>
<evidence type="ECO:0000256" key="1">
    <source>
        <dbReference type="SAM" id="MobiDB-lite"/>
    </source>
</evidence>
<dbReference type="InterPro" id="IPR009072">
    <property type="entry name" value="Histone-fold"/>
</dbReference>
<gene>
    <name evidence="2" type="ORF">ACJ73_04372</name>
</gene>
<dbReference type="CDD" id="cd00167">
    <property type="entry name" value="SANT"/>
    <property type="match status" value="1"/>
</dbReference>
<dbReference type="GO" id="GO:0042393">
    <property type="term" value="F:histone binding"/>
    <property type="evidence" value="ECO:0007669"/>
    <property type="project" value="InterPro"/>
</dbReference>
<accession>A0A1J9QVK7</accession>
<proteinExistence type="predicted"/>
<organism evidence="2 3">
    <name type="scientific">Blastomyces percursus</name>
    <dbReference type="NCBI Taxonomy" id="1658174"/>
    <lineage>
        <taxon>Eukaryota</taxon>
        <taxon>Fungi</taxon>
        <taxon>Dikarya</taxon>
        <taxon>Ascomycota</taxon>
        <taxon>Pezizomycotina</taxon>
        <taxon>Eurotiomycetes</taxon>
        <taxon>Eurotiomycetidae</taxon>
        <taxon>Onygenales</taxon>
        <taxon>Ajellomycetaceae</taxon>
        <taxon>Blastomyces</taxon>
    </lineage>
</organism>
<dbReference type="PANTHER" id="PTHR15992">
    <property type="entry name" value="HOLLIDAY JUNCTION RECOGNITION PROTEIN"/>
    <property type="match status" value="1"/>
</dbReference>
<dbReference type="Proteomes" id="UP000242791">
    <property type="component" value="Unassembled WGS sequence"/>
</dbReference>
<evidence type="ECO:0000313" key="3">
    <source>
        <dbReference type="Proteomes" id="UP000242791"/>
    </source>
</evidence>
<feature type="compositionally biased region" description="Polar residues" evidence="1">
    <location>
        <begin position="203"/>
        <end position="212"/>
    </location>
</feature>
<dbReference type="PANTHER" id="PTHR15992:SF5">
    <property type="entry name" value="HOLLIDAY JUNCTION RECOGNITION PROTEIN"/>
    <property type="match status" value="1"/>
</dbReference>
<dbReference type="VEuPathDB" id="FungiDB:ACJ73_04372"/>
<feature type="region of interest" description="Disordered" evidence="1">
    <location>
        <begin position="509"/>
        <end position="528"/>
    </location>
</feature>
<dbReference type="GO" id="GO:0046982">
    <property type="term" value="F:protein heterodimerization activity"/>
    <property type="evidence" value="ECO:0007669"/>
    <property type="project" value="InterPro"/>
</dbReference>
<comment type="caution">
    <text evidence="2">The sequence shown here is derived from an EMBL/GenBank/DDBJ whole genome shotgun (WGS) entry which is preliminary data.</text>
</comment>
<dbReference type="InterPro" id="IPR018465">
    <property type="entry name" value="Scm3/HJURP"/>
</dbReference>
<dbReference type="Gene3D" id="1.10.20.10">
    <property type="entry name" value="Histone, subunit A"/>
    <property type="match status" value="1"/>
</dbReference>
<feature type="compositionally biased region" description="Polar residues" evidence="1">
    <location>
        <begin position="258"/>
        <end position="270"/>
    </location>
</feature>
<name>A0A1J9QVK7_9EURO</name>
<reference evidence="2 3" key="1">
    <citation type="submission" date="2015-08" db="EMBL/GenBank/DDBJ databases">
        <title>Emmonsia species relationships and genome sequence.</title>
        <authorList>
            <person name="Cuomo C.A."/>
            <person name="Schwartz I.S."/>
            <person name="Kenyon C."/>
            <person name="De Hoog G.S."/>
            <person name="Govender N.P."/>
            <person name="Botha A."/>
            <person name="Moreno L."/>
            <person name="De Vries M."/>
            <person name="Munoz J.F."/>
            <person name="Stielow J.B."/>
        </authorList>
    </citation>
    <scope>NUCLEOTIDE SEQUENCE [LARGE SCALE GENOMIC DNA]</scope>
    <source>
        <strain evidence="2 3">EI222</strain>
    </source>
</reference>
<keyword evidence="3" id="KW-1185">Reference proteome</keyword>
<dbReference type="Pfam" id="PF10384">
    <property type="entry name" value="Scm3"/>
    <property type="match status" value="1"/>
</dbReference>
<feature type="region of interest" description="Disordered" evidence="1">
    <location>
        <begin position="310"/>
        <end position="341"/>
    </location>
</feature>
<dbReference type="GO" id="GO:0005634">
    <property type="term" value="C:nucleus"/>
    <property type="evidence" value="ECO:0007669"/>
    <property type="project" value="InterPro"/>
</dbReference>
<sequence length="614" mass="68278">MFNTERPAKRARISGRWDSNVDDTTSEIDISAARQANDMRLKSRFENIFEKYGKDFSSVGDEIDLATGNIVIDNGHIERMRNEQDLGAQPWKCDFDTLGEPEFVTENVAETPDALIGKCLNQSEKPADLEDTFPRNHMSFEFAPGSDSVHTKLSGGSQTDFEQRHPRPGSRSAGPCWQTPEIDERLFGSSPVPAPPPIFPRNRTASPPNSGSLWALPQTRRKKSQRTNGGKPHGALKVRLPPNPRSSEHVSDSDSDDPLQNTFHSLSTPPKINITDEAKNVIDTPSPIAEKPMAPVESSSPLPAHVLSVEETNDRQSEKGTPETSPLTPAKPNREASVKSPLLQENGAIENEILAVPEGGIPLEESGSMIHRAISQQKTKLNAAIKPFTPSEIQIILTQRVVQKLPWKEVSRSVPNRTSGQLRQWYYVQSTDIKNCPPTLVHLTAKEKEQLEAFKSKSDVTWEDLEAVLENQTRNEIECKWAEMCLGEMWKDWKDSHYLHVQSQGRNFKTPLKLPKRRLTTKTPSPTKLLETVQIATPSRTSRKPPAFPTEPPKLVDESSDSDDPLSQAFGSAWRGSGLSAIQIDTPPKPRNLQKRLSFPMVKNSPRAGQSSST</sequence>
<feature type="region of interest" description="Disordered" evidence="1">
    <location>
        <begin position="534"/>
        <end position="614"/>
    </location>
</feature>
<dbReference type="OrthoDB" id="2420608at2759"/>
<feature type="region of interest" description="Disordered" evidence="1">
    <location>
        <begin position="137"/>
        <end position="276"/>
    </location>
</feature>